<dbReference type="AlphaFoldDB" id="A0A3B1CJ32"/>
<feature type="domain" description="Non-reducing end beta-L-arabinofuranosidase-like GH127 middle" evidence="2">
    <location>
        <begin position="252"/>
        <end position="346"/>
    </location>
</feature>
<dbReference type="PANTHER" id="PTHR43465:SF2">
    <property type="entry name" value="DUF1680 DOMAIN PROTEIN (AFU_ORTHOLOGUE AFUA_1G08910)"/>
    <property type="match status" value="1"/>
</dbReference>
<dbReference type="PANTHER" id="PTHR43465">
    <property type="entry name" value="DUF1680 DOMAIN PROTEIN (AFU_ORTHOLOGUE AFUA_1G08910)"/>
    <property type="match status" value="1"/>
</dbReference>
<dbReference type="Pfam" id="PF07944">
    <property type="entry name" value="Beta-AFase-like_GH127_cat"/>
    <property type="match status" value="1"/>
</dbReference>
<accession>A0A3B1CJ32</accession>
<organism evidence="3">
    <name type="scientific">hydrothermal vent metagenome</name>
    <dbReference type="NCBI Taxonomy" id="652676"/>
    <lineage>
        <taxon>unclassified sequences</taxon>
        <taxon>metagenomes</taxon>
        <taxon>ecological metagenomes</taxon>
    </lineage>
</organism>
<name>A0A3B1CJ32_9ZZZZ</name>
<feature type="domain" description="Non-reducing end beta-L-arabinofuranosidase-like GH127 catalytic" evidence="1">
    <location>
        <begin position="29"/>
        <end position="235"/>
    </location>
</feature>
<evidence type="ECO:0000313" key="3">
    <source>
        <dbReference type="EMBL" id="VAX28242.1"/>
    </source>
</evidence>
<dbReference type="EMBL" id="UOGD01000406">
    <property type="protein sequence ID" value="VAX28242.1"/>
    <property type="molecule type" value="Genomic_DNA"/>
</dbReference>
<protein>
    <recommendedName>
        <fullName evidence="4">Glycoside hydrolase family 127 protein</fullName>
    </recommendedName>
</protein>
<dbReference type="SUPFAM" id="SSF48208">
    <property type="entry name" value="Six-hairpin glycosidases"/>
    <property type="match status" value="1"/>
</dbReference>
<evidence type="ECO:0008006" key="4">
    <source>
        <dbReference type="Google" id="ProtNLM"/>
    </source>
</evidence>
<dbReference type="GO" id="GO:0005975">
    <property type="term" value="P:carbohydrate metabolic process"/>
    <property type="evidence" value="ECO:0007669"/>
    <property type="project" value="InterPro"/>
</dbReference>
<dbReference type="InterPro" id="IPR049174">
    <property type="entry name" value="Beta-AFase-like"/>
</dbReference>
<proteinExistence type="predicted"/>
<feature type="non-terminal residue" evidence="3">
    <location>
        <position position="1"/>
    </location>
</feature>
<sequence>ADHLLTQIGPGKTNIIETGNYHGMASSSILEPMVLLYNKTQKKQYLEFAKYIVNEWETPDGPQLIGKALAGVDVAERFPPPKRWFSPENGQKAYEMMSCYDGLLELYRVTGKPEYLKAVEMTVENIMEKEINIAGSGSAFECWYHGKEKQTIPTYRTMETCVMTTWMKLNNSLLRLTGKPQYADNIELTYYNALFASTKYDGSEITMYSPLLGHRGPGEKQCNMDINCCSANGPRGYLMIPRFAVMTAPDDIFINLYGESTAAVALNPNNMVHLIQDGEYPVDNKVTITVNPDKAEVFTISLRIPAWSKQTSLRVNDENIGNINPGTYKKIKRKWNKGDKIELHLDLRGRLVNLNNYSAILRGPIVLARDSRFNDGFVDEAAAIQNKNGYVDLRIAEEKPKEVWMAFTASTRLGTGTKALSEPPAEVHFCDFASAGNTWDSSTRYRVWLPVPLNVTETKSK</sequence>
<dbReference type="InterPro" id="IPR012878">
    <property type="entry name" value="Beta-AFase-like_GH127_cat"/>
</dbReference>
<reference evidence="3" key="1">
    <citation type="submission" date="2018-06" db="EMBL/GenBank/DDBJ databases">
        <authorList>
            <person name="Zhirakovskaya E."/>
        </authorList>
    </citation>
    <scope>NUCLEOTIDE SEQUENCE</scope>
</reference>
<evidence type="ECO:0000259" key="1">
    <source>
        <dbReference type="Pfam" id="PF07944"/>
    </source>
</evidence>
<evidence type="ECO:0000259" key="2">
    <source>
        <dbReference type="Pfam" id="PF20736"/>
    </source>
</evidence>
<dbReference type="InterPro" id="IPR008928">
    <property type="entry name" value="6-hairpin_glycosidase_sf"/>
</dbReference>
<gene>
    <name evidence="3" type="ORF">MNBD_IGNAVI01-969</name>
</gene>
<dbReference type="Pfam" id="PF20736">
    <property type="entry name" value="Glyco_hydro127M"/>
    <property type="match status" value="1"/>
</dbReference>
<dbReference type="InterPro" id="IPR049046">
    <property type="entry name" value="Beta-AFase-like_GH127_middle"/>
</dbReference>